<evidence type="ECO:0000256" key="10">
    <source>
        <dbReference type="SAM" id="MobiDB-lite"/>
    </source>
</evidence>
<evidence type="ECO:0000256" key="9">
    <source>
        <dbReference type="PROSITE-ProRule" id="PRU00283"/>
    </source>
</evidence>
<reference evidence="12" key="1">
    <citation type="submission" date="2023-01" db="EMBL/GenBank/DDBJ databases">
        <title>Genome assembly of the deep-sea coral Lophelia pertusa.</title>
        <authorList>
            <person name="Herrera S."/>
            <person name="Cordes E."/>
        </authorList>
    </citation>
    <scope>NUCLEOTIDE SEQUENCE</scope>
    <source>
        <strain evidence="12">USNM1676648</strain>
        <tissue evidence="12">Polyp</tissue>
    </source>
</reference>
<dbReference type="InterPro" id="IPR027640">
    <property type="entry name" value="Kinesin-like_fam"/>
</dbReference>
<evidence type="ECO:0000256" key="2">
    <source>
        <dbReference type="ARBA" id="ARBA00022701"/>
    </source>
</evidence>
<dbReference type="Pfam" id="PF00225">
    <property type="entry name" value="Kinesin"/>
    <property type="match status" value="1"/>
</dbReference>
<dbReference type="GO" id="GO:0007018">
    <property type="term" value="P:microtubule-based movement"/>
    <property type="evidence" value="ECO:0007669"/>
    <property type="project" value="InterPro"/>
</dbReference>
<comment type="subcellular location">
    <subcellularLocation>
        <location evidence="1">Cytoplasm</location>
        <location evidence="1">Cytoskeleton</location>
    </subcellularLocation>
</comment>
<dbReference type="CDD" id="cd01370">
    <property type="entry name" value="KISc_KIP3_like"/>
    <property type="match status" value="1"/>
</dbReference>
<feature type="compositionally biased region" description="Basic and acidic residues" evidence="10">
    <location>
        <begin position="878"/>
        <end position="896"/>
    </location>
</feature>
<dbReference type="PROSITE" id="PS50067">
    <property type="entry name" value="KINESIN_MOTOR_2"/>
    <property type="match status" value="1"/>
</dbReference>
<feature type="compositionally biased region" description="Polar residues" evidence="10">
    <location>
        <begin position="753"/>
        <end position="771"/>
    </location>
</feature>
<feature type="compositionally biased region" description="Basic and acidic residues" evidence="10">
    <location>
        <begin position="966"/>
        <end position="975"/>
    </location>
</feature>
<feature type="compositionally biased region" description="Basic and acidic residues" evidence="10">
    <location>
        <begin position="470"/>
        <end position="483"/>
    </location>
</feature>
<keyword evidence="13" id="KW-1185">Reference proteome</keyword>
<keyword evidence="3 9" id="KW-0547">Nucleotide-binding</keyword>
<feature type="region of interest" description="Disordered" evidence="10">
    <location>
        <begin position="753"/>
        <end position="772"/>
    </location>
</feature>
<dbReference type="GO" id="GO:0008017">
    <property type="term" value="F:microtubule binding"/>
    <property type="evidence" value="ECO:0007669"/>
    <property type="project" value="InterPro"/>
</dbReference>
<feature type="compositionally biased region" description="Basic and acidic residues" evidence="10">
    <location>
        <begin position="400"/>
        <end position="411"/>
    </location>
</feature>
<evidence type="ECO:0000256" key="4">
    <source>
        <dbReference type="ARBA" id="ARBA00022840"/>
    </source>
</evidence>
<gene>
    <name evidence="12" type="primary">KIF19_1</name>
    <name evidence="12" type="ORF">OS493_013182</name>
</gene>
<evidence type="ECO:0000256" key="8">
    <source>
        <dbReference type="ARBA" id="ARBA00068376"/>
    </source>
</evidence>
<accession>A0A9X0CLG7</accession>
<dbReference type="PROSITE" id="PS00411">
    <property type="entry name" value="KINESIN_MOTOR_1"/>
    <property type="match status" value="1"/>
</dbReference>
<evidence type="ECO:0000313" key="12">
    <source>
        <dbReference type="EMBL" id="KAJ7362091.1"/>
    </source>
</evidence>
<comment type="similarity">
    <text evidence="9">Belongs to the TRAFAC class myosin-kinesin ATPase superfamily. Kinesin family.</text>
</comment>
<dbReference type="AlphaFoldDB" id="A0A9X0CLG7"/>
<dbReference type="PRINTS" id="PR00380">
    <property type="entry name" value="KINESINHEAVY"/>
</dbReference>
<keyword evidence="2" id="KW-0493">Microtubule</keyword>
<dbReference type="GO" id="GO:0005874">
    <property type="term" value="C:microtubule"/>
    <property type="evidence" value="ECO:0007669"/>
    <property type="project" value="UniProtKB-KW"/>
</dbReference>
<feature type="compositionally biased region" description="Basic and acidic residues" evidence="10">
    <location>
        <begin position="527"/>
        <end position="542"/>
    </location>
</feature>
<feature type="compositionally biased region" description="Polar residues" evidence="10">
    <location>
        <begin position="806"/>
        <end position="816"/>
    </location>
</feature>
<keyword evidence="6 9" id="KW-0505">Motor protein</keyword>
<dbReference type="FunFam" id="3.40.850.10:FF:000056">
    <property type="entry name" value="Kinesin-like protein"/>
    <property type="match status" value="1"/>
</dbReference>
<dbReference type="PANTHER" id="PTHR47968:SF13">
    <property type="entry name" value="KINESIN-LIKE PROTEIN KIF19 ISOFORM X1"/>
    <property type="match status" value="1"/>
</dbReference>
<keyword evidence="7" id="KW-0963">Cytoplasm</keyword>
<dbReference type="EMBL" id="MU827307">
    <property type="protein sequence ID" value="KAJ7362091.1"/>
    <property type="molecule type" value="Genomic_DNA"/>
</dbReference>
<sequence length="1130" mass="126121">MTDKEKGKDGTQHLMVAVRVRPLNGTEVEDETCTEIVHVLDENLVVLKDPNEDQDDILRVNRSREKQHIFDWAFGPNSNQAEVYKVVAKPLIENVITGYNATVFAYGATGAGKTFTMLGTDREPGIMARALNDLFFEMDKTKEDMKYKVSMSYLEIYNEMIRDLLNPSSGFLELREDSRGVVVAGISEVQAKKTSEVMDLLVMGNKQRTSEPTAANKTSSRSHAILQVTVNQKSRVKNTIDEFRVGKLFMIDLAGSERAAQTKNRGKRMIEGAHINRSLLALGNCINALSENRGHYINYRDSKLTRLLKDSLGGNCRTVMIAHASPASGSYEETRNTLLYADRAKNIKTNFKPNKFSVSYHIAQYTNIIADLRKEIFRLKLKISEHADTDKNDSNSTKGQHKDKNPEEMNKLRDQLVSTFKEQMDIRRKLIELEDTAMQISLDMNRNMLVIDEWEQEKARRGVRKLTRSSSEKTENSELRDDLPNLASSENENREESDESSPQYKNFPGENRREVTSLSKSDSLEDVESKDLDTEKDNKPESNNDEGAGIAEPEEVSFAREEINTLITEEKRTSDLKVDLQGKLQQTRKEVEALEELLPKKISSEENREILGLLCKVHELEITNAELQSNSLLRENLLRQKELEMNKYESRQRLCDEIIQMQRVAINDSGVQRSAELEALYDVYMDQSADFEQRENSASTQESAQGSLSTLQKASLLAGLNRRMMPLARERLFTFSKLSPLSEETPSRLMSLQNSPVKMSRATPSAHTQMSDDVFTREASSPLPLPTPKRTKKVFSFIDDGESERSTPATVSSVTEDGNEEVKPVTTPASPVFARTRKIAEIAARRRVGLDKSLSSGSRSSLGPGGELPTKSSSVTDMRTHEQAAGSEKAKADKGLSVKASRSMSDLSVIDKRAGDVSSEDSVPMDKRKGAVRSKVKKVPQRKPRRLRSASLDESKVLRVKPRRTRKEELQEAARQKVAAALAQSNTRNRVYGGQGTEGRKAGGPRRSRGTGIPRPAPVQGTEHEGGKTTVKPAMSAASNPQDGELQTFRTNVTPPSTVHQYGVSYGKGHTIQKRYRGPPEISGTDSNQSTPRLKPRKKPPKTGTRSVDELSVSGVAVRPAKQAAGNRRS</sequence>
<evidence type="ECO:0000259" key="11">
    <source>
        <dbReference type="PROSITE" id="PS50067"/>
    </source>
</evidence>
<evidence type="ECO:0000256" key="1">
    <source>
        <dbReference type="ARBA" id="ARBA00004245"/>
    </source>
</evidence>
<dbReference type="Proteomes" id="UP001163046">
    <property type="component" value="Unassembled WGS sequence"/>
</dbReference>
<feature type="compositionally biased region" description="Basic residues" evidence="10">
    <location>
        <begin position="930"/>
        <end position="948"/>
    </location>
</feature>
<dbReference type="InterPro" id="IPR019821">
    <property type="entry name" value="Kinesin_motor_CS"/>
</dbReference>
<feature type="compositionally biased region" description="Low complexity" evidence="10">
    <location>
        <begin position="851"/>
        <end position="862"/>
    </location>
</feature>
<dbReference type="GO" id="GO:0005524">
    <property type="term" value="F:ATP binding"/>
    <property type="evidence" value="ECO:0007669"/>
    <property type="project" value="UniProtKB-UniRule"/>
</dbReference>
<evidence type="ECO:0000256" key="6">
    <source>
        <dbReference type="ARBA" id="ARBA00023175"/>
    </source>
</evidence>
<feature type="region of interest" description="Disordered" evidence="10">
    <location>
        <begin position="388"/>
        <end position="411"/>
    </location>
</feature>
<evidence type="ECO:0000256" key="7">
    <source>
        <dbReference type="ARBA" id="ARBA00023212"/>
    </source>
</evidence>
<dbReference type="SUPFAM" id="SSF52540">
    <property type="entry name" value="P-loop containing nucleoside triphosphate hydrolases"/>
    <property type="match status" value="1"/>
</dbReference>
<dbReference type="Gene3D" id="3.40.850.10">
    <property type="entry name" value="Kinesin motor domain"/>
    <property type="match status" value="1"/>
</dbReference>
<evidence type="ECO:0000256" key="3">
    <source>
        <dbReference type="ARBA" id="ARBA00022741"/>
    </source>
</evidence>
<dbReference type="InterPro" id="IPR036961">
    <property type="entry name" value="Kinesin_motor_dom_sf"/>
</dbReference>
<protein>
    <recommendedName>
        <fullName evidence="8">Kinesin-like protein KIN-8B</fullName>
    </recommendedName>
</protein>
<keyword evidence="7" id="KW-0206">Cytoskeleton</keyword>
<feature type="region of interest" description="Disordered" evidence="10">
    <location>
        <begin position="797"/>
        <end position="829"/>
    </location>
</feature>
<evidence type="ECO:0000256" key="5">
    <source>
        <dbReference type="ARBA" id="ARBA00023054"/>
    </source>
</evidence>
<feature type="binding site" evidence="9">
    <location>
        <begin position="107"/>
        <end position="114"/>
    </location>
    <ligand>
        <name>ATP</name>
        <dbReference type="ChEBI" id="CHEBI:30616"/>
    </ligand>
</feature>
<dbReference type="SMART" id="SM00129">
    <property type="entry name" value="KISc"/>
    <property type="match status" value="1"/>
</dbReference>
<name>A0A9X0CLG7_9CNID</name>
<dbReference type="GO" id="GO:0003777">
    <property type="term" value="F:microtubule motor activity"/>
    <property type="evidence" value="ECO:0007669"/>
    <property type="project" value="InterPro"/>
</dbReference>
<feature type="domain" description="Kinesin motor" evidence="11">
    <location>
        <begin position="13"/>
        <end position="347"/>
    </location>
</feature>
<feature type="region of interest" description="Disordered" evidence="10">
    <location>
        <begin position="851"/>
        <end position="1130"/>
    </location>
</feature>
<keyword evidence="4 9" id="KW-0067">ATP-binding</keyword>
<dbReference type="InterPro" id="IPR001752">
    <property type="entry name" value="Kinesin_motor_dom"/>
</dbReference>
<organism evidence="12 13">
    <name type="scientific">Desmophyllum pertusum</name>
    <dbReference type="NCBI Taxonomy" id="174260"/>
    <lineage>
        <taxon>Eukaryota</taxon>
        <taxon>Metazoa</taxon>
        <taxon>Cnidaria</taxon>
        <taxon>Anthozoa</taxon>
        <taxon>Hexacorallia</taxon>
        <taxon>Scleractinia</taxon>
        <taxon>Caryophylliina</taxon>
        <taxon>Caryophylliidae</taxon>
        <taxon>Desmophyllum</taxon>
    </lineage>
</organism>
<dbReference type="PANTHER" id="PTHR47968">
    <property type="entry name" value="CENTROMERE PROTEIN E"/>
    <property type="match status" value="1"/>
</dbReference>
<keyword evidence="5" id="KW-0175">Coiled coil</keyword>
<evidence type="ECO:0000313" key="13">
    <source>
        <dbReference type="Proteomes" id="UP001163046"/>
    </source>
</evidence>
<feature type="compositionally biased region" description="Polar residues" evidence="10">
    <location>
        <begin position="1048"/>
        <end position="1060"/>
    </location>
</feature>
<dbReference type="InterPro" id="IPR027417">
    <property type="entry name" value="P-loop_NTPase"/>
</dbReference>
<feature type="region of interest" description="Disordered" evidence="10">
    <location>
        <begin position="460"/>
        <end position="556"/>
    </location>
</feature>
<proteinExistence type="inferred from homology"/>
<comment type="caution">
    <text evidence="12">The sequence shown here is derived from an EMBL/GenBank/DDBJ whole genome shotgun (WGS) entry which is preliminary data.</text>
</comment>
<dbReference type="OrthoDB" id="5966316at2759"/>